<evidence type="ECO:0000313" key="3">
    <source>
        <dbReference type="WBParaSite" id="PDA_v2.g11446.t1"/>
    </source>
</evidence>
<proteinExistence type="predicted"/>
<dbReference type="InterPro" id="IPR002035">
    <property type="entry name" value="VWF_A"/>
</dbReference>
<sequence length="497" mass="54459">MCNFIHSAEETAIQLGLSFANLSEVFRNYQIDLQNSGRNYQKVLVLLTAKTDPTEISAAKVYADQIMANGVVIIVVALAQGNNQYLAQLGQHFYYTSGYAIPITTIPSVICSYGGQTMFPPTVNPSGPPYDPLSDAVGTPCSTNVSNVWVDIIFVVDISNAMTKRELNNWALITRAYTRKITFGTRAPHHTRAGIITYATDSVPRLNLTDGISSEIVANAVMAVPTYFNGGDNGGYVQTALKTAKKMLDNTKTIDGNPKDIRQQIIILAAAAYDDTGFKGAKETAQTLKDDGVHIFTINTYTSAGFGVPGLDELASQGYAFRSDDVDLHNLLPLGITQVNCFCPVGSLQFNYFNGHNVTNYADCLHFENAPTFPSLANSSGCFGGGVLLAVTSQIKLDFVTDNILTNLTASTQVTKFFTGAHKNNDGIWYWWGYDQKEYPLGKFPVFNPASTDTYALMYNYFGYNWQLIGTTDDAYFPFMCQNRACDADFICDQTLS</sequence>
<dbReference type="AlphaFoldDB" id="A0A914P105"/>
<reference evidence="3" key="1">
    <citation type="submission" date="2022-11" db="UniProtKB">
        <authorList>
            <consortium name="WormBaseParasite"/>
        </authorList>
    </citation>
    <scope>IDENTIFICATION</scope>
</reference>
<dbReference type="WBParaSite" id="PDA_v2.g11446.t1">
    <property type="protein sequence ID" value="PDA_v2.g11446.t1"/>
    <property type="gene ID" value="PDA_v2.g11446"/>
</dbReference>
<name>A0A914P105_9BILA</name>
<dbReference type="Pfam" id="PF00092">
    <property type="entry name" value="VWA"/>
    <property type="match status" value="1"/>
</dbReference>
<dbReference type="SMART" id="SM00327">
    <property type="entry name" value="VWA"/>
    <property type="match status" value="1"/>
</dbReference>
<evidence type="ECO:0000313" key="2">
    <source>
        <dbReference type="Proteomes" id="UP000887578"/>
    </source>
</evidence>
<dbReference type="Proteomes" id="UP000887578">
    <property type="component" value="Unplaced"/>
</dbReference>
<dbReference type="SUPFAM" id="SSF53300">
    <property type="entry name" value="vWA-like"/>
    <property type="match status" value="2"/>
</dbReference>
<dbReference type="InterPro" id="IPR016187">
    <property type="entry name" value="CTDL_fold"/>
</dbReference>
<protein>
    <submittedName>
        <fullName evidence="3">VWFA domain-containing protein</fullName>
    </submittedName>
</protein>
<dbReference type="PROSITE" id="PS50234">
    <property type="entry name" value="VWFA"/>
    <property type="match status" value="1"/>
</dbReference>
<dbReference type="InterPro" id="IPR036465">
    <property type="entry name" value="vWFA_dom_sf"/>
</dbReference>
<feature type="domain" description="VWFA" evidence="1">
    <location>
        <begin position="151"/>
        <end position="339"/>
    </location>
</feature>
<keyword evidence="2" id="KW-1185">Reference proteome</keyword>
<dbReference type="Gene3D" id="3.40.50.410">
    <property type="entry name" value="von Willebrand factor, type A domain"/>
    <property type="match status" value="1"/>
</dbReference>
<dbReference type="PANTHER" id="PTHR31024">
    <property type="entry name" value="C-TYPE LECTIN"/>
    <property type="match status" value="1"/>
</dbReference>
<accession>A0A914P105</accession>
<dbReference type="SUPFAM" id="SSF56436">
    <property type="entry name" value="C-type lectin-like"/>
    <property type="match status" value="1"/>
</dbReference>
<dbReference type="PANTHER" id="PTHR31024:SF3">
    <property type="entry name" value="C-TYPE LECTIN-RELATED"/>
    <property type="match status" value="1"/>
</dbReference>
<organism evidence="2 3">
    <name type="scientific">Panagrolaimus davidi</name>
    <dbReference type="NCBI Taxonomy" id="227884"/>
    <lineage>
        <taxon>Eukaryota</taxon>
        <taxon>Metazoa</taxon>
        <taxon>Ecdysozoa</taxon>
        <taxon>Nematoda</taxon>
        <taxon>Chromadorea</taxon>
        <taxon>Rhabditida</taxon>
        <taxon>Tylenchina</taxon>
        <taxon>Panagrolaimomorpha</taxon>
        <taxon>Panagrolaimoidea</taxon>
        <taxon>Panagrolaimidae</taxon>
        <taxon>Panagrolaimus</taxon>
    </lineage>
</organism>
<evidence type="ECO:0000259" key="1">
    <source>
        <dbReference type="PROSITE" id="PS50234"/>
    </source>
</evidence>